<dbReference type="STRING" id="1041930.Mtc_1571"/>
<feature type="transmembrane region" description="Helical" evidence="6">
    <location>
        <begin position="63"/>
        <end position="85"/>
    </location>
</feature>
<dbReference type="Pfam" id="PF06146">
    <property type="entry name" value="PsiE"/>
    <property type="match status" value="1"/>
</dbReference>
<keyword evidence="2" id="KW-1003">Cell membrane</keyword>
<organism evidence="7 8">
    <name type="scientific">Methanocella conradii (strain DSM 24694 / JCM 17849 / CGMCC 1.5162 / HZ254)</name>
    <dbReference type="NCBI Taxonomy" id="1041930"/>
    <lineage>
        <taxon>Archaea</taxon>
        <taxon>Methanobacteriati</taxon>
        <taxon>Methanobacteriota</taxon>
        <taxon>Stenosarchaea group</taxon>
        <taxon>Methanomicrobia</taxon>
        <taxon>Methanocellales</taxon>
        <taxon>Methanocellaceae</taxon>
        <taxon>Methanocella</taxon>
    </lineage>
</organism>
<feature type="transmembrane region" description="Helical" evidence="6">
    <location>
        <begin position="24"/>
        <end position="43"/>
    </location>
</feature>
<dbReference type="KEGG" id="mez:Mtc_1571"/>
<accession>H8I772</accession>
<gene>
    <name evidence="7" type="ordered locus">Mtc_1571</name>
</gene>
<dbReference type="Proteomes" id="UP000005233">
    <property type="component" value="Chromosome"/>
</dbReference>
<evidence type="ECO:0000256" key="6">
    <source>
        <dbReference type="SAM" id="Phobius"/>
    </source>
</evidence>
<dbReference type="HOGENOM" id="CLU_1773180_0_0_2"/>
<keyword evidence="3 6" id="KW-0812">Transmembrane</keyword>
<dbReference type="GeneID" id="11971709"/>
<evidence type="ECO:0000256" key="4">
    <source>
        <dbReference type="ARBA" id="ARBA00022989"/>
    </source>
</evidence>
<evidence type="ECO:0000256" key="1">
    <source>
        <dbReference type="ARBA" id="ARBA00004651"/>
    </source>
</evidence>
<dbReference type="EMBL" id="CP003243">
    <property type="protein sequence ID" value="AFD00323.1"/>
    <property type="molecule type" value="Genomic_DNA"/>
</dbReference>
<dbReference type="GO" id="GO:0005886">
    <property type="term" value="C:plasma membrane"/>
    <property type="evidence" value="ECO:0007669"/>
    <property type="project" value="UniProtKB-SubCell"/>
</dbReference>
<dbReference type="OrthoDB" id="107616at2157"/>
<dbReference type="RefSeq" id="WP_014406154.1">
    <property type="nucleotide sequence ID" value="NC_017034.1"/>
</dbReference>
<proteinExistence type="predicted"/>
<evidence type="ECO:0000313" key="7">
    <source>
        <dbReference type="EMBL" id="AFD00323.1"/>
    </source>
</evidence>
<sequence>MGGDPKVSAKNEGVIGLLDKLEMAIYLLVALFLGIMALMTFFIVAMDLTEFIMGPADLSIIDIALNSLLVTLIIAALIQTVIVYIKVHTLDLRLILGVGLTAMIRRVLVFGVEKTITWEQMAVTALLIFVIILGVYLIDEKKPPES</sequence>
<keyword evidence="5 6" id="KW-0472">Membrane</keyword>
<dbReference type="AlphaFoldDB" id="H8I772"/>
<dbReference type="eggNOG" id="arCOG06067">
    <property type="taxonomic scope" value="Archaea"/>
</dbReference>
<reference evidence="7 8" key="1">
    <citation type="journal article" date="2012" name="J. Bacteriol.">
        <title>Complete genome sequence of a thermophilic methanogen, Methanocella conradii HZ254, isolated from Chinese rice field soil.</title>
        <authorList>
            <person name="Lu Z."/>
            <person name="Lu Y."/>
        </authorList>
    </citation>
    <scope>NUCLEOTIDE SEQUENCE [LARGE SCALE GENOMIC DNA]</scope>
    <source>
        <strain evidence="8">DSM 24694 / JCM 17849 / CGMCC 1.5162 / HZ254</strain>
    </source>
</reference>
<keyword evidence="8" id="KW-1185">Reference proteome</keyword>
<feature type="transmembrane region" description="Helical" evidence="6">
    <location>
        <begin position="92"/>
        <end position="112"/>
    </location>
</feature>
<evidence type="ECO:0000256" key="5">
    <source>
        <dbReference type="ARBA" id="ARBA00023136"/>
    </source>
</evidence>
<evidence type="ECO:0000256" key="3">
    <source>
        <dbReference type="ARBA" id="ARBA00022692"/>
    </source>
</evidence>
<protein>
    <submittedName>
        <fullName evidence="7">Phosphate-starvation-inducible E</fullName>
    </submittedName>
</protein>
<name>H8I772_METCZ</name>
<feature type="transmembrane region" description="Helical" evidence="6">
    <location>
        <begin position="118"/>
        <end position="138"/>
    </location>
</feature>
<comment type="subcellular location">
    <subcellularLocation>
        <location evidence="1">Cell membrane</location>
        <topology evidence="1">Multi-pass membrane protein</topology>
    </subcellularLocation>
</comment>
<evidence type="ECO:0000256" key="2">
    <source>
        <dbReference type="ARBA" id="ARBA00022475"/>
    </source>
</evidence>
<evidence type="ECO:0000313" key="8">
    <source>
        <dbReference type="Proteomes" id="UP000005233"/>
    </source>
</evidence>
<dbReference type="InterPro" id="IPR020948">
    <property type="entry name" value="P_starv_induced_PsiE-like"/>
</dbReference>
<keyword evidence="4 6" id="KW-1133">Transmembrane helix</keyword>